<dbReference type="EMBL" id="CP092488">
    <property type="protein sequence ID" value="UMB69119.1"/>
    <property type="molecule type" value="Genomic_DNA"/>
</dbReference>
<keyword evidence="3" id="KW-1185">Reference proteome</keyword>
<dbReference type="PANTHER" id="PTHR48174">
    <property type="entry name" value="DUF946 FAMILY PROTEIN"/>
    <property type="match status" value="1"/>
</dbReference>
<sequence>MTRKKLTTGNSVNDANTFQTAAVAPAPNTLVLAFVINARSLATTAPAIPTAVGNDTAWVLVETVTAGRTNDRRLSCFRSMANAPTAGPITFSFGGETQDFCAWSILQYDTVDTSGTSGSGAISHSSTARDDADVTSLVATLPLAADPSHNTAVGAVLLPTPANESQPLQPGPGMAKVDEQDLTQFLARGATLQTQDAAPARADVQWTWTTPGPAAAIVVEVAAEPVSPGPSGPTPQPSPTIPVDELVRRFAPVLTFHPEEVFFPVDAKRYLEHAAMWNARAAFDETRDWGGVPADPFPRKPSVPAGALTGLADEGGTFIGDPKFVLAGSAQELFLELGGWKNRDSVHEPEVTTDSANTYADRAEIARRYREPALEASQYWYHAEAFDYQRLKTIAGRTGTADLLPLFERFKDPVLLCYYLFFAAHEHGVGEGTCTNIEAKENGCHAGDWQCVAILLQGDGSGSAASFNPAFYGVTGIQPAQVDVDGNPTFRPYQYDSERRTVMKVEAWRPATGPTANQPQVEQRDHAHLFVARGSHSLYATPGDHELDVQPYSGPSDCGRSDTVTITTDDWPASGWLKAAAFNAKILTGGAFGPIGAIAGVVAAAAELKHWLDDVPDPFSPTDQPNPDRTAPPSAGITVRPPGVDVAGVAADRLKDWRAQQNTQIDGRRYDVIVDRATQKWWPSDDGATGFLGRWGQRVTEDSTGRRAGPTFPDFAAMFFFALADGDHRALLDLNT</sequence>
<dbReference type="Proteomes" id="UP001055336">
    <property type="component" value="Chromosome"/>
</dbReference>
<proteinExistence type="predicted"/>
<name>A0ABY3VI64_9MYCO</name>
<protein>
    <submittedName>
        <fullName evidence="2">Uncharacterized protein</fullName>
    </submittedName>
</protein>
<evidence type="ECO:0000256" key="1">
    <source>
        <dbReference type="SAM" id="MobiDB-lite"/>
    </source>
</evidence>
<accession>A0ABY3VI64</accession>
<feature type="region of interest" description="Disordered" evidence="1">
    <location>
        <begin position="615"/>
        <end position="640"/>
    </location>
</feature>
<dbReference type="RefSeq" id="WP_240260851.1">
    <property type="nucleotide sequence ID" value="NZ_CP092488.2"/>
</dbReference>
<evidence type="ECO:0000313" key="2">
    <source>
        <dbReference type="EMBL" id="UMB69119.1"/>
    </source>
</evidence>
<dbReference type="PANTHER" id="PTHR48174:SF5">
    <property type="entry name" value="VACUOLAR PROTEIN SORTING-ASSOCIATED PROTEIN 62"/>
    <property type="match status" value="1"/>
</dbReference>
<evidence type="ECO:0000313" key="3">
    <source>
        <dbReference type="Proteomes" id="UP001055336"/>
    </source>
</evidence>
<reference evidence="2" key="1">
    <citation type="submission" date="2022-08" db="EMBL/GenBank/DDBJ databases">
        <title>Whole genome sequencing of non-tuberculosis mycobacteria type-strains.</title>
        <authorList>
            <person name="Igarashi Y."/>
            <person name="Osugi A."/>
            <person name="Mitarai S."/>
        </authorList>
    </citation>
    <scope>NUCLEOTIDE SEQUENCE</scope>
    <source>
        <strain evidence="2">DSM 45127</strain>
    </source>
</reference>
<gene>
    <name evidence="2" type="ORF">MKK62_22540</name>
</gene>
<organism evidence="2 3">
    <name type="scientific">Mycobacterium paraterrae</name>
    <dbReference type="NCBI Taxonomy" id="577492"/>
    <lineage>
        <taxon>Bacteria</taxon>
        <taxon>Bacillati</taxon>
        <taxon>Actinomycetota</taxon>
        <taxon>Actinomycetes</taxon>
        <taxon>Mycobacteriales</taxon>
        <taxon>Mycobacteriaceae</taxon>
        <taxon>Mycobacterium</taxon>
    </lineage>
</organism>